<feature type="transmembrane region" description="Helical" evidence="1">
    <location>
        <begin position="135"/>
        <end position="153"/>
    </location>
</feature>
<sequence>MLGRRYEISIALVCLALALFIAFVWVPLDSETPPVHTFRRQTYIGDALLPMASAIAIAICAFIHLLQSWLRKPAAASAAPLDVHTGVFFLLFVAIMLVSSVLMYWAGPLALTLFGPSGDEAVTYRQMRATPPWKYIGYSLGGFTMVFGVTSLIEGKITLNRAITSLFAVLVLIFIFDVPFDTILLPPNGDF</sequence>
<gene>
    <name evidence="2" type="ORF">ACFSUD_16510</name>
</gene>
<evidence type="ECO:0000313" key="3">
    <source>
        <dbReference type="Proteomes" id="UP001597474"/>
    </source>
</evidence>
<dbReference type="Proteomes" id="UP001597474">
    <property type="component" value="Unassembled WGS sequence"/>
</dbReference>
<feature type="transmembrane region" description="Helical" evidence="1">
    <location>
        <begin position="87"/>
        <end position="106"/>
    </location>
</feature>
<organism evidence="2 3">
    <name type="scientific">Sulfitobacter aestuarii</name>
    <dbReference type="NCBI Taxonomy" id="2161676"/>
    <lineage>
        <taxon>Bacteria</taxon>
        <taxon>Pseudomonadati</taxon>
        <taxon>Pseudomonadota</taxon>
        <taxon>Alphaproteobacteria</taxon>
        <taxon>Rhodobacterales</taxon>
        <taxon>Roseobacteraceae</taxon>
        <taxon>Sulfitobacter</taxon>
    </lineage>
</organism>
<feature type="transmembrane region" description="Helical" evidence="1">
    <location>
        <begin position="48"/>
        <end position="66"/>
    </location>
</feature>
<dbReference type="EMBL" id="JBHUMP010000018">
    <property type="protein sequence ID" value="MFD2741182.1"/>
    <property type="molecule type" value="Genomic_DNA"/>
</dbReference>
<evidence type="ECO:0000256" key="1">
    <source>
        <dbReference type="SAM" id="Phobius"/>
    </source>
</evidence>
<keyword evidence="1" id="KW-0812">Transmembrane</keyword>
<accession>A0ABW5U5S3</accession>
<reference evidence="3" key="1">
    <citation type="journal article" date="2019" name="Int. J. Syst. Evol. Microbiol.">
        <title>The Global Catalogue of Microorganisms (GCM) 10K type strain sequencing project: providing services to taxonomists for standard genome sequencing and annotation.</title>
        <authorList>
            <consortium name="The Broad Institute Genomics Platform"/>
            <consortium name="The Broad Institute Genome Sequencing Center for Infectious Disease"/>
            <person name="Wu L."/>
            <person name="Ma J."/>
        </authorList>
    </citation>
    <scope>NUCLEOTIDE SEQUENCE [LARGE SCALE GENOMIC DNA]</scope>
    <source>
        <strain evidence="3">TISTR 2562</strain>
    </source>
</reference>
<keyword evidence="1" id="KW-0472">Membrane</keyword>
<comment type="caution">
    <text evidence="2">The sequence shown here is derived from an EMBL/GenBank/DDBJ whole genome shotgun (WGS) entry which is preliminary data.</text>
</comment>
<dbReference type="RefSeq" id="WP_386375606.1">
    <property type="nucleotide sequence ID" value="NZ_JBHUMP010000018.1"/>
</dbReference>
<keyword evidence="3" id="KW-1185">Reference proteome</keyword>
<feature type="transmembrane region" description="Helical" evidence="1">
    <location>
        <begin position="7"/>
        <end position="28"/>
    </location>
</feature>
<name>A0ABW5U5S3_9RHOB</name>
<proteinExistence type="predicted"/>
<evidence type="ECO:0000313" key="2">
    <source>
        <dbReference type="EMBL" id="MFD2741182.1"/>
    </source>
</evidence>
<keyword evidence="1" id="KW-1133">Transmembrane helix</keyword>
<feature type="transmembrane region" description="Helical" evidence="1">
    <location>
        <begin position="165"/>
        <end position="185"/>
    </location>
</feature>
<evidence type="ECO:0008006" key="4">
    <source>
        <dbReference type="Google" id="ProtNLM"/>
    </source>
</evidence>
<protein>
    <recommendedName>
        <fullName evidence="4">Tripartite tricarboxylate transporter TctB family protein</fullName>
    </recommendedName>
</protein>